<proteinExistence type="predicted"/>
<dbReference type="STRING" id="1801672.A2896_00100"/>
<comment type="caution">
    <text evidence="1">The sequence shown here is derived from an EMBL/GenBank/DDBJ whole genome shotgun (WGS) entry which is preliminary data.</text>
</comment>
<protein>
    <submittedName>
        <fullName evidence="1">Uncharacterized protein</fullName>
    </submittedName>
</protein>
<dbReference type="AlphaFoldDB" id="A0A1G2EG90"/>
<accession>A0A1G2EG90</accession>
<reference evidence="1 2" key="1">
    <citation type="journal article" date="2016" name="Nat. Commun.">
        <title>Thousands of microbial genomes shed light on interconnected biogeochemical processes in an aquifer system.</title>
        <authorList>
            <person name="Anantharaman K."/>
            <person name="Brown C.T."/>
            <person name="Hug L.A."/>
            <person name="Sharon I."/>
            <person name="Castelle C.J."/>
            <person name="Probst A.J."/>
            <person name="Thomas B.C."/>
            <person name="Singh A."/>
            <person name="Wilkins M.J."/>
            <person name="Karaoz U."/>
            <person name="Brodie E.L."/>
            <person name="Williams K.H."/>
            <person name="Hubbard S.S."/>
            <person name="Banfield J.F."/>
        </authorList>
    </citation>
    <scope>NUCLEOTIDE SEQUENCE [LARGE SCALE GENOMIC DNA]</scope>
</reference>
<sequence>MPNCGFCGKPQQSGAKSRKIVVETRLIITGIFQEEDPKTGLVRVYSKGRVETVKEKSACPVCAGQPHFAQTVEFRDESQPVLSEAKT</sequence>
<evidence type="ECO:0000313" key="1">
    <source>
        <dbReference type="EMBL" id="OGZ24238.1"/>
    </source>
</evidence>
<dbReference type="EMBL" id="MHMH01000015">
    <property type="protein sequence ID" value="OGZ24238.1"/>
    <property type="molecule type" value="Genomic_DNA"/>
</dbReference>
<name>A0A1G2EG90_9BACT</name>
<organism evidence="1 2">
    <name type="scientific">Candidatus Nealsonbacteria bacterium RIFCSPLOWO2_01_FULL_43_32</name>
    <dbReference type="NCBI Taxonomy" id="1801672"/>
    <lineage>
        <taxon>Bacteria</taxon>
        <taxon>Candidatus Nealsoniibacteriota</taxon>
    </lineage>
</organism>
<evidence type="ECO:0000313" key="2">
    <source>
        <dbReference type="Proteomes" id="UP000178647"/>
    </source>
</evidence>
<dbReference type="Proteomes" id="UP000178647">
    <property type="component" value="Unassembled WGS sequence"/>
</dbReference>
<gene>
    <name evidence="1" type="ORF">A2896_00100</name>
</gene>